<organism evidence="1 2">
    <name type="scientific">Jiella mangrovi</name>
    <dbReference type="NCBI Taxonomy" id="2821407"/>
    <lineage>
        <taxon>Bacteria</taxon>
        <taxon>Pseudomonadati</taxon>
        <taxon>Pseudomonadota</taxon>
        <taxon>Alphaproteobacteria</taxon>
        <taxon>Hyphomicrobiales</taxon>
        <taxon>Aurantimonadaceae</taxon>
        <taxon>Jiella</taxon>
    </lineage>
</organism>
<proteinExistence type="predicted"/>
<dbReference type="InterPro" id="IPR053855">
    <property type="entry name" value="DUF6931"/>
</dbReference>
<reference evidence="1 2" key="1">
    <citation type="submission" date="2021-04" db="EMBL/GenBank/DDBJ databases">
        <title>Whole genome sequence of Jiella sp. KSK16Y-1.</title>
        <authorList>
            <person name="Tuo L."/>
        </authorList>
    </citation>
    <scope>NUCLEOTIDE SEQUENCE [LARGE SCALE GENOMIC DNA]</scope>
    <source>
        <strain evidence="1 2">KSK16Y-1</strain>
    </source>
</reference>
<sequence>MSAPAEPIASQPAEIDRPVAREKMVLPVLAREVFSAIPEIGDDMCARPTAESCPDFLAGLLSSATPEEAITFCAYVLPPSASVAWGHRCLQARPSGQTAIDQTLESLIGDWVAQGGQDGSREILRREILEIAEPIRPRSPAVWIALALGWSSGSISAPDLPPLLAPSFATPRAVNAGVLGLLARCDLAERSDTLGEFVRLGRRIAAAIAAGREI</sequence>
<name>A0ABS4BGR9_9HYPH</name>
<dbReference type="Pfam" id="PF22011">
    <property type="entry name" value="DUF6931"/>
    <property type="match status" value="1"/>
</dbReference>
<accession>A0ABS4BGR9</accession>
<comment type="caution">
    <text evidence="1">The sequence shown here is derived from an EMBL/GenBank/DDBJ whole genome shotgun (WGS) entry which is preliminary data.</text>
</comment>
<evidence type="ECO:0000313" key="2">
    <source>
        <dbReference type="Proteomes" id="UP000678276"/>
    </source>
</evidence>
<gene>
    <name evidence="1" type="ORF">J6595_10145</name>
</gene>
<dbReference type="RefSeq" id="WP_209594349.1">
    <property type="nucleotide sequence ID" value="NZ_JAGJCF010000005.1"/>
</dbReference>
<dbReference type="EMBL" id="JAGJCF010000005">
    <property type="protein sequence ID" value="MBP0615942.1"/>
    <property type="molecule type" value="Genomic_DNA"/>
</dbReference>
<keyword evidence="2" id="KW-1185">Reference proteome</keyword>
<protein>
    <submittedName>
        <fullName evidence="1">Uncharacterized protein</fullName>
    </submittedName>
</protein>
<dbReference type="Proteomes" id="UP000678276">
    <property type="component" value="Unassembled WGS sequence"/>
</dbReference>
<evidence type="ECO:0000313" key="1">
    <source>
        <dbReference type="EMBL" id="MBP0615942.1"/>
    </source>
</evidence>